<keyword evidence="3 5" id="KW-1133">Transmembrane helix</keyword>
<feature type="transmembrane region" description="Helical" evidence="5">
    <location>
        <begin position="421"/>
        <end position="442"/>
    </location>
</feature>
<dbReference type="PANTHER" id="PTHR23507">
    <property type="entry name" value="ZGC:174356"/>
    <property type="match status" value="1"/>
</dbReference>
<comment type="subcellular location">
    <subcellularLocation>
        <location evidence="1">Membrane</location>
        <topology evidence="1">Multi-pass membrane protein</topology>
    </subcellularLocation>
</comment>
<evidence type="ECO:0008006" key="8">
    <source>
        <dbReference type="Google" id="ProtNLM"/>
    </source>
</evidence>
<name>A0A8R2QW64_BOMMO</name>
<protein>
    <recommendedName>
        <fullName evidence="8">Adenylate cyclase</fullName>
    </recommendedName>
</protein>
<dbReference type="Gene3D" id="1.20.1250.20">
    <property type="entry name" value="MFS general substrate transporter like domains"/>
    <property type="match status" value="1"/>
</dbReference>
<proteinExistence type="predicted"/>
<evidence type="ECO:0000313" key="7">
    <source>
        <dbReference type="Proteomes" id="UP000005204"/>
    </source>
</evidence>
<feature type="transmembrane region" description="Helical" evidence="5">
    <location>
        <begin position="200"/>
        <end position="221"/>
    </location>
</feature>
<dbReference type="AlphaFoldDB" id="A0A8R2QW64"/>
<dbReference type="Pfam" id="PF07690">
    <property type="entry name" value="MFS_1"/>
    <property type="match status" value="1"/>
</dbReference>
<keyword evidence="2 5" id="KW-0812">Transmembrane</keyword>
<keyword evidence="7" id="KW-1185">Reference proteome</keyword>
<feature type="transmembrane region" description="Helical" evidence="5">
    <location>
        <begin position="12"/>
        <end position="35"/>
    </location>
</feature>
<feature type="transmembrane region" description="Helical" evidence="5">
    <location>
        <begin position="173"/>
        <end position="194"/>
    </location>
</feature>
<evidence type="ECO:0000256" key="2">
    <source>
        <dbReference type="ARBA" id="ARBA00022692"/>
    </source>
</evidence>
<feature type="transmembrane region" description="Helical" evidence="5">
    <location>
        <begin position="261"/>
        <end position="285"/>
    </location>
</feature>
<feature type="transmembrane region" description="Helical" evidence="5">
    <location>
        <begin position="297"/>
        <end position="316"/>
    </location>
</feature>
<dbReference type="EnsemblMetazoa" id="XM_038014606.1">
    <property type="protein sequence ID" value="XP_037870534.1"/>
    <property type="gene ID" value="LOC101740681"/>
</dbReference>
<dbReference type="InterPro" id="IPR036259">
    <property type="entry name" value="MFS_trans_sf"/>
</dbReference>
<dbReference type="SUPFAM" id="SSF103473">
    <property type="entry name" value="MFS general substrate transporter"/>
    <property type="match status" value="1"/>
</dbReference>
<reference evidence="6" key="2">
    <citation type="submission" date="2022-06" db="UniProtKB">
        <authorList>
            <consortium name="EnsemblMetazoa"/>
        </authorList>
    </citation>
    <scope>IDENTIFICATION</scope>
    <source>
        <strain evidence="6">p50T (Dazao)</strain>
    </source>
</reference>
<evidence type="ECO:0000256" key="3">
    <source>
        <dbReference type="ARBA" id="ARBA00022989"/>
    </source>
</evidence>
<dbReference type="GO" id="GO:0022857">
    <property type="term" value="F:transmembrane transporter activity"/>
    <property type="evidence" value="ECO:0007669"/>
    <property type="project" value="InterPro"/>
</dbReference>
<evidence type="ECO:0000256" key="1">
    <source>
        <dbReference type="ARBA" id="ARBA00004141"/>
    </source>
</evidence>
<organism evidence="6 7">
    <name type="scientific">Bombyx mori</name>
    <name type="common">Silk moth</name>
    <dbReference type="NCBI Taxonomy" id="7091"/>
    <lineage>
        <taxon>Eukaryota</taxon>
        <taxon>Metazoa</taxon>
        <taxon>Ecdysozoa</taxon>
        <taxon>Arthropoda</taxon>
        <taxon>Hexapoda</taxon>
        <taxon>Insecta</taxon>
        <taxon>Pterygota</taxon>
        <taxon>Neoptera</taxon>
        <taxon>Endopterygota</taxon>
        <taxon>Lepidoptera</taxon>
        <taxon>Glossata</taxon>
        <taxon>Ditrysia</taxon>
        <taxon>Bombycoidea</taxon>
        <taxon>Bombycidae</taxon>
        <taxon>Bombycinae</taxon>
        <taxon>Bombyx</taxon>
    </lineage>
</organism>
<feature type="transmembrane region" description="Helical" evidence="5">
    <location>
        <begin position="133"/>
        <end position="152"/>
    </location>
</feature>
<dbReference type="GO" id="GO:0016020">
    <property type="term" value="C:membrane"/>
    <property type="evidence" value="ECO:0007669"/>
    <property type="project" value="UniProtKB-SubCell"/>
</dbReference>
<feature type="transmembrane region" description="Helical" evidence="5">
    <location>
        <begin position="354"/>
        <end position="375"/>
    </location>
</feature>
<evidence type="ECO:0000313" key="6">
    <source>
        <dbReference type="EnsemblMetazoa" id="XP_037870534.1"/>
    </source>
</evidence>
<evidence type="ECO:0000256" key="5">
    <source>
        <dbReference type="SAM" id="Phobius"/>
    </source>
</evidence>
<keyword evidence="4 5" id="KW-0472">Membrane</keyword>
<feature type="transmembrane region" description="Helical" evidence="5">
    <location>
        <begin position="107"/>
        <end position="127"/>
    </location>
</feature>
<sequence>MVRRARRPGSTIELSFFMTTLGLSLTGVAISNLILYRTCVHVLRHGRAECSSFLAVDKTNDTQYLEKEVQRYAIFVNSTKSVLESLAPAVLSLFLGSWSDRHGRKPLIVWPLFGIATTSMLVLIYSMVDVGPWWFILTSVPYSLAGGVATLSTGSYSYMSDVTSTEKRTARMFTVQLAASGGVVAGSLLSAPVLRAVGAVYLLLAGASVAAFTYAFTNVFLNESLTGVVQGSMTSIMDLQLVTDMSRECFRRRPNNGRAQVLVVAAASSLSAFVTFGIMNLEYLYTREKLHWTLSEFTVYSAVNTLLSFFGGLIGMSVLQGLFKISDLPLAAVAFVSAAAEYVAKTLAVDSWHMYLGASLAIFKGLSASLLRSFVSKVLPADVVTKFLALMSAVESLCPLLAPLVYSTLYGATVSTAPASVYVLSTGIIVFCIVLIGVVLYFRRHATTPYEVLQPEPF</sequence>
<evidence type="ECO:0000256" key="4">
    <source>
        <dbReference type="ARBA" id="ARBA00023136"/>
    </source>
</evidence>
<feature type="transmembrane region" description="Helical" evidence="5">
    <location>
        <begin position="387"/>
        <end position="409"/>
    </location>
</feature>
<accession>A0A8R2QW64</accession>
<dbReference type="Proteomes" id="UP000005204">
    <property type="component" value="Unassembled WGS sequence"/>
</dbReference>
<reference evidence="7" key="1">
    <citation type="journal article" date="2008" name="Insect Biochem. Mol. Biol.">
        <title>The genome of a lepidopteran model insect, the silkworm Bombyx mori.</title>
        <authorList>
            <consortium name="International Silkworm Genome Consortium"/>
        </authorList>
    </citation>
    <scope>NUCLEOTIDE SEQUENCE [LARGE SCALE GENOMIC DNA]</scope>
    <source>
        <strain evidence="7">p50T</strain>
    </source>
</reference>
<dbReference type="InterPro" id="IPR011701">
    <property type="entry name" value="MFS"/>
</dbReference>
<dbReference type="PANTHER" id="PTHR23507:SF39">
    <property type="entry name" value="GH23453P-RELATED"/>
    <property type="match status" value="1"/>
</dbReference>